<evidence type="ECO:0000313" key="1">
    <source>
        <dbReference type="EMBL" id="MBX10953.1"/>
    </source>
</evidence>
<proteinExistence type="predicted"/>
<sequence length="50" mass="6054">MKTCTHSMVFKIQSKSTKHRPNVYINTPTRIHTYILTYLSPWPYFCIYSR</sequence>
<reference evidence="1" key="1">
    <citation type="submission" date="2018-02" db="EMBL/GenBank/DDBJ databases">
        <title>Rhizophora mucronata_Transcriptome.</title>
        <authorList>
            <person name="Meera S.P."/>
            <person name="Sreeshan A."/>
            <person name="Augustine A."/>
        </authorList>
    </citation>
    <scope>NUCLEOTIDE SEQUENCE</scope>
    <source>
        <tissue evidence="1">Leaf</tissue>
    </source>
</reference>
<dbReference type="EMBL" id="GGEC01030469">
    <property type="protein sequence ID" value="MBX10953.1"/>
    <property type="molecule type" value="Transcribed_RNA"/>
</dbReference>
<accession>A0A2P2KZ06</accession>
<protein>
    <submittedName>
        <fullName evidence="1">Uncharacterized protein</fullName>
    </submittedName>
</protein>
<organism evidence="1">
    <name type="scientific">Rhizophora mucronata</name>
    <name type="common">Asiatic mangrove</name>
    <dbReference type="NCBI Taxonomy" id="61149"/>
    <lineage>
        <taxon>Eukaryota</taxon>
        <taxon>Viridiplantae</taxon>
        <taxon>Streptophyta</taxon>
        <taxon>Embryophyta</taxon>
        <taxon>Tracheophyta</taxon>
        <taxon>Spermatophyta</taxon>
        <taxon>Magnoliopsida</taxon>
        <taxon>eudicotyledons</taxon>
        <taxon>Gunneridae</taxon>
        <taxon>Pentapetalae</taxon>
        <taxon>rosids</taxon>
        <taxon>fabids</taxon>
        <taxon>Malpighiales</taxon>
        <taxon>Rhizophoraceae</taxon>
        <taxon>Rhizophora</taxon>
    </lineage>
</organism>
<dbReference type="AlphaFoldDB" id="A0A2P2KZ06"/>
<name>A0A2P2KZ06_RHIMU</name>